<dbReference type="RefSeq" id="YP_009797392.1">
    <property type="nucleotide sequence ID" value="NC_047914.1"/>
</dbReference>
<accession>A0A2K9V451</accession>
<reference evidence="2 3" key="1">
    <citation type="submission" date="2017-12" db="EMBL/GenBank/DDBJ databases">
        <title>Phages infecting Faecalibacterium prausnitzii belong to novel viral genera that help decipher intestinal viromes.</title>
        <authorList>
            <person name="Petit M.-A."/>
            <person name="De Paepe M."/>
            <person name="Benevides L."/>
            <person name="Langella P."/>
        </authorList>
    </citation>
    <scope>NUCLEOTIDE SEQUENCE [LARGE SCALE GENOMIC DNA]</scope>
</reference>
<protein>
    <submittedName>
        <fullName evidence="2">Uncharacterized protein</fullName>
    </submittedName>
</protein>
<sequence length="53" mass="5746">MNTVTVYACPSVPMDSIECTIEYDPAVVEAFLHPPNSGQERADDGSFGDEKVL</sequence>
<keyword evidence="3" id="KW-1185">Reference proteome</keyword>
<dbReference type="Proteomes" id="UP000241620">
    <property type="component" value="Segment"/>
</dbReference>
<dbReference type="GeneID" id="54987806"/>
<organism evidence="2 3">
    <name type="scientific">Faecalibacterium phage FP_Taranis</name>
    <dbReference type="NCBI Taxonomy" id="2070186"/>
    <lineage>
        <taxon>Viruses</taxon>
        <taxon>Duplodnaviria</taxon>
        <taxon>Heunggongvirae</taxon>
        <taxon>Uroviricota</taxon>
        <taxon>Caudoviricetes</taxon>
        <taxon>Taranisvirus</taxon>
        <taxon>Taranisvirus taranis</taxon>
    </lineage>
</organism>
<dbReference type="KEGG" id="vg:54987806"/>
<feature type="compositionally biased region" description="Basic and acidic residues" evidence="1">
    <location>
        <begin position="40"/>
        <end position="53"/>
    </location>
</feature>
<name>A0A2K9V451_9CAUD</name>
<proteinExistence type="predicted"/>
<feature type="region of interest" description="Disordered" evidence="1">
    <location>
        <begin position="34"/>
        <end position="53"/>
    </location>
</feature>
<evidence type="ECO:0000256" key="1">
    <source>
        <dbReference type="SAM" id="MobiDB-lite"/>
    </source>
</evidence>
<evidence type="ECO:0000313" key="2">
    <source>
        <dbReference type="EMBL" id="AUV56842.1"/>
    </source>
</evidence>
<evidence type="ECO:0000313" key="3">
    <source>
        <dbReference type="Proteomes" id="UP000241620"/>
    </source>
</evidence>
<dbReference type="EMBL" id="MG711467">
    <property type="protein sequence ID" value="AUV56842.1"/>
    <property type="molecule type" value="Genomic_DNA"/>
</dbReference>